<accession>A0AB35LZ64</accession>
<dbReference type="GO" id="GO:0016209">
    <property type="term" value="F:antioxidant activity"/>
    <property type="evidence" value="ECO:0007669"/>
    <property type="project" value="InterPro"/>
</dbReference>
<dbReference type="PANTHER" id="PTHR42852">
    <property type="entry name" value="THIOL:DISULFIDE INTERCHANGE PROTEIN DSBE"/>
    <property type="match status" value="1"/>
</dbReference>
<dbReference type="Proteomes" id="UP000663954">
    <property type="component" value="Chromosome"/>
</dbReference>
<dbReference type="AlphaFoldDB" id="A0AB35LZ64"/>
<evidence type="ECO:0000313" key="6">
    <source>
        <dbReference type="Proteomes" id="UP001174419"/>
    </source>
</evidence>
<dbReference type="InterPro" id="IPR050553">
    <property type="entry name" value="Thioredoxin_ResA/DsbE_sf"/>
</dbReference>
<evidence type="ECO:0000313" key="3">
    <source>
        <dbReference type="EMBL" id="MDM1718293.1"/>
    </source>
</evidence>
<feature type="transmembrane region" description="Helical" evidence="1">
    <location>
        <begin position="52"/>
        <end position="70"/>
    </location>
</feature>
<protein>
    <submittedName>
        <fullName evidence="3">TlpA family protein disulfide reductase</fullName>
    </submittedName>
</protein>
<organism evidence="3 6">
    <name type="scientific">Acinetobacter towneri</name>
    <dbReference type="NCBI Taxonomy" id="202956"/>
    <lineage>
        <taxon>Bacteria</taxon>
        <taxon>Pseudomonadati</taxon>
        <taxon>Pseudomonadota</taxon>
        <taxon>Gammaproteobacteria</taxon>
        <taxon>Moraxellales</taxon>
        <taxon>Moraxellaceae</taxon>
        <taxon>Acinetobacter</taxon>
    </lineage>
</organism>
<dbReference type="Proteomes" id="UP001174419">
    <property type="component" value="Unassembled WGS sequence"/>
</dbReference>
<dbReference type="CDD" id="cd02966">
    <property type="entry name" value="TlpA_like_family"/>
    <property type="match status" value="1"/>
</dbReference>
<dbReference type="Gene3D" id="3.40.30.10">
    <property type="entry name" value="Glutaredoxin"/>
    <property type="match status" value="1"/>
</dbReference>
<keyword evidence="1" id="KW-1133">Transmembrane helix</keyword>
<dbReference type="InterPro" id="IPR000866">
    <property type="entry name" value="AhpC/TSA"/>
</dbReference>
<feature type="transmembrane region" description="Helical" evidence="1">
    <location>
        <begin position="6"/>
        <end position="31"/>
    </location>
</feature>
<proteinExistence type="predicted"/>
<dbReference type="InterPro" id="IPR036249">
    <property type="entry name" value="Thioredoxin-like_sf"/>
</dbReference>
<reference evidence="4 5" key="1">
    <citation type="journal article" date="2020" name="Front. Cell. Infect. Microbiol.">
        <title>Characterization of Three Porcine Acinetobacter towneri Strains Co-Harboring tet(X3) and bla OXA-58.</title>
        <authorList>
            <person name="Ma J."/>
            <person name="Wang J."/>
            <person name="Feng J."/>
            <person name="Liu Y."/>
            <person name="Yang B."/>
            <person name="Li R."/>
            <person name="Bai L."/>
            <person name="He T."/>
            <person name="Wang X."/>
            <person name="Yang Z."/>
        </authorList>
    </citation>
    <scope>NUCLEOTIDE SEQUENCE [LARGE SCALE GENOMIC DNA]</scope>
    <source>
        <strain evidence="4 5">GX5</strain>
    </source>
</reference>
<evidence type="ECO:0000313" key="4">
    <source>
        <dbReference type="EMBL" id="QTD60788.1"/>
    </source>
</evidence>
<keyword evidence="1" id="KW-0472">Membrane</keyword>
<feature type="transmembrane region" description="Helical" evidence="1">
    <location>
        <begin position="90"/>
        <end position="106"/>
    </location>
</feature>
<gene>
    <name evidence="3" type="ORF">HX110_03890</name>
    <name evidence="4" type="ORF">J4G45_08055</name>
</gene>
<sequence length="276" mass="31723">MIQSAVLQLGMLMIPWPLVFLLLGLIVVFAMGKFFQRRYTWNAQTWTGYQDALWNALWIGALVGRAVFVLQHYELYFANPIDILKIQDKGFHLIAAVMAGVAWFVWKNRAIQRVVLAWAVALFITVQVVGWSLIQPLQTQHAYPNLVLHNLAQQPQDLAQFSGQPTVINLWATWCPVCHREMPVMQQAQQDFPEVNFVFANQGEFAAEIQAYLQKHRFQFEHVLLDPAARLGQHFNMFGLPSTLFFNAQGELVDHHMGELTKPMLQHYLKKIQANP</sequence>
<reference evidence="3" key="2">
    <citation type="submission" date="2020-06" db="EMBL/GenBank/DDBJ databases">
        <authorList>
            <person name="Dong N."/>
        </authorList>
    </citation>
    <scope>NUCLEOTIDE SEQUENCE</scope>
    <source>
        <strain evidence="3">DF49-4</strain>
    </source>
</reference>
<reference evidence="3" key="4">
    <citation type="journal article" date="2022" name="Sci. Total Environ.">
        <title>Prevalence, transmission, and molecular epidemiology of tet(X)-positive bacteria among humans, animals, and environmental niches in China: An epidemiological, and genomic-based study.</title>
        <authorList>
            <person name="Dong N."/>
            <person name="Zeng Y."/>
            <person name="Cai C."/>
            <person name="Sun C."/>
            <person name="Lu J."/>
            <person name="Liu C."/>
            <person name="Zhou H."/>
            <person name="Sun Q."/>
            <person name="Shu L."/>
            <person name="Wang H."/>
            <person name="Wang Y."/>
            <person name="Wang S."/>
            <person name="Wu C."/>
            <person name="Chan E.W."/>
            <person name="Chen G."/>
            <person name="Shen Z."/>
            <person name="Chen S."/>
            <person name="Zhang R."/>
        </authorList>
    </citation>
    <scope>NUCLEOTIDE SEQUENCE</scope>
    <source>
        <strain evidence="3">DF49-4</strain>
    </source>
</reference>
<evidence type="ECO:0000313" key="5">
    <source>
        <dbReference type="Proteomes" id="UP000663954"/>
    </source>
</evidence>
<dbReference type="EMBL" id="CP071770">
    <property type="protein sequence ID" value="QTD60788.1"/>
    <property type="molecule type" value="Genomic_DNA"/>
</dbReference>
<dbReference type="RefSeq" id="WP_104851946.1">
    <property type="nucleotide sequence ID" value="NZ_AP031566.1"/>
</dbReference>
<dbReference type="Pfam" id="PF00578">
    <property type="entry name" value="AhpC-TSA"/>
    <property type="match status" value="1"/>
</dbReference>
<name>A0AB35LZ64_9GAMM</name>
<feature type="transmembrane region" description="Helical" evidence="1">
    <location>
        <begin position="115"/>
        <end position="134"/>
    </location>
</feature>
<evidence type="ECO:0000259" key="2">
    <source>
        <dbReference type="PROSITE" id="PS51352"/>
    </source>
</evidence>
<reference evidence="4" key="3">
    <citation type="submission" date="2021-03" db="EMBL/GenBank/DDBJ databases">
        <authorList>
            <person name="Ma J."/>
        </authorList>
    </citation>
    <scope>NUCLEOTIDE SEQUENCE</scope>
    <source>
        <strain evidence="4">GX5</strain>
    </source>
</reference>
<dbReference type="InterPro" id="IPR013766">
    <property type="entry name" value="Thioredoxin_domain"/>
</dbReference>
<evidence type="ECO:0000256" key="1">
    <source>
        <dbReference type="SAM" id="Phobius"/>
    </source>
</evidence>
<dbReference type="GeneID" id="64223100"/>
<keyword evidence="5" id="KW-1185">Reference proteome</keyword>
<keyword evidence="1" id="KW-0812">Transmembrane</keyword>
<dbReference type="EMBL" id="JACANG010000005">
    <property type="protein sequence ID" value="MDM1718293.1"/>
    <property type="molecule type" value="Genomic_DNA"/>
</dbReference>
<feature type="domain" description="Thioredoxin" evidence="2">
    <location>
        <begin position="137"/>
        <end position="274"/>
    </location>
</feature>
<dbReference type="PANTHER" id="PTHR42852:SF18">
    <property type="entry name" value="CHROMOSOME UNDETERMINED SCAFFOLD_47, WHOLE GENOME SHOTGUN SEQUENCE"/>
    <property type="match status" value="1"/>
</dbReference>
<dbReference type="PROSITE" id="PS51352">
    <property type="entry name" value="THIOREDOXIN_2"/>
    <property type="match status" value="1"/>
</dbReference>
<dbReference type="GO" id="GO:0016491">
    <property type="term" value="F:oxidoreductase activity"/>
    <property type="evidence" value="ECO:0007669"/>
    <property type="project" value="InterPro"/>
</dbReference>
<dbReference type="SUPFAM" id="SSF52833">
    <property type="entry name" value="Thioredoxin-like"/>
    <property type="match status" value="1"/>
</dbReference>